<dbReference type="SMART" id="SM00744">
    <property type="entry name" value="RINGv"/>
    <property type="match status" value="1"/>
</dbReference>
<feature type="region of interest" description="Disordered" evidence="9">
    <location>
        <begin position="448"/>
        <end position="467"/>
    </location>
</feature>
<feature type="region of interest" description="Disordered" evidence="9">
    <location>
        <begin position="37"/>
        <end position="65"/>
    </location>
</feature>
<evidence type="ECO:0000259" key="11">
    <source>
        <dbReference type="PROSITE" id="PS50089"/>
    </source>
</evidence>
<dbReference type="EMBL" id="JAAAHW010000234">
    <property type="protein sequence ID" value="KAG0004820.1"/>
    <property type="molecule type" value="Genomic_DNA"/>
</dbReference>
<keyword evidence="3" id="KW-0479">Metal-binding</keyword>
<keyword evidence="6 10" id="KW-1133">Transmembrane helix</keyword>
<keyword evidence="5" id="KW-0862">Zinc</keyword>
<evidence type="ECO:0000256" key="8">
    <source>
        <dbReference type="PROSITE-ProRule" id="PRU00175"/>
    </source>
</evidence>
<feature type="region of interest" description="Disordered" evidence="9">
    <location>
        <begin position="337"/>
        <end position="381"/>
    </location>
</feature>
<feature type="region of interest" description="Disordered" evidence="9">
    <location>
        <begin position="225"/>
        <end position="308"/>
    </location>
</feature>
<dbReference type="GO" id="GO:0030001">
    <property type="term" value="P:metal ion transport"/>
    <property type="evidence" value="ECO:0007669"/>
    <property type="project" value="InterPro"/>
</dbReference>
<feature type="compositionally biased region" description="Low complexity" evidence="9">
    <location>
        <begin position="37"/>
        <end position="56"/>
    </location>
</feature>
<evidence type="ECO:0000256" key="3">
    <source>
        <dbReference type="ARBA" id="ARBA00022723"/>
    </source>
</evidence>
<dbReference type="GO" id="GO:0006511">
    <property type="term" value="P:ubiquitin-dependent protein catabolic process"/>
    <property type="evidence" value="ECO:0007669"/>
    <property type="project" value="TreeGrafter"/>
</dbReference>
<dbReference type="SMART" id="SM00184">
    <property type="entry name" value="RING"/>
    <property type="match status" value="1"/>
</dbReference>
<dbReference type="GO" id="GO:0005783">
    <property type="term" value="C:endoplasmic reticulum"/>
    <property type="evidence" value="ECO:0007669"/>
    <property type="project" value="TreeGrafter"/>
</dbReference>
<comment type="subcellular location">
    <subcellularLocation>
        <location evidence="1">Membrane</location>
        <topology evidence="1">Multi-pass membrane protein</topology>
    </subcellularLocation>
</comment>
<reference evidence="12" key="1">
    <citation type="journal article" date="2020" name="Fungal Divers.">
        <title>Resolving the Mortierellaceae phylogeny through synthesis of multi-gene phylogenetics and phylogenomics.</title>
        <authorList>
            <person name="Vandepol N."/>
            <person name="Liber J."/>
            <person name="Desiro A."/>
            <person name="Na H."/>
            <person name="Kennedy M."/>
            <person name="Barry K."/>
            <person name="Grigoriev I.V."/>
            <person name="Miller A.N."/>
            <person name="O'Donnell K."/>
            <person name="Stajich J.E."/>
            <person name="Bonito G."/>
        </authorList>
    </citation>
    <scope>NUCLEOTIDE SEQUENCE</scope>
    <source>
        <strain evidence="12">MES-2147</strain>
    </source>
</reference>
<evidence type="ECO:0000256" key="2">
    <source>
        <dbReference type="ARBA" id="ARBA00022692"/>
    </source>
</evidence>
<evidence type="ECO:0000256" key="1">
    <source>
        <dbReference type="ARBA" id="ARBA00004141"/>
    </source>
</evidence>
<dbReference type="PANTHER" id="PTHR13396:SF5">
    <property type="entry name" value="NEDD4 FAMILY INTERACTING PROTEIN"/>
    <property type="match status" value="1"/>
</dbReference>
<dbReference type="Pfam" id="PF13639">
    <property type="entry name" value="zf-RING_2"/>
    <property type="match status" value="1"/>
</dbReference>
<dbReference type="CDD" id="cd16454">
    <property type="entry name" value="RING-H2_PA-TM-RING"/>
    <property type="match status" value="1"/>
</dbReference>
<keyword evidence="2 10" id="KW-0812">Transmembrane</keyword>
<dbReference type="CDD" id="cd22212">
    <property type="entry name" value="NDFIP-like"/>
    <property type="match status" value="1"/>
</dbReference>
<sequence length="676" mass="74759">MVLELFGVGPRVMQWEGATQDMLDQIPIIKYTKHAAQTTNTTSPASSSPAQQVPSTLSVSPPQPSEKCTSIIVAVTPPSIVISTEDAMEPGSDKHKAPPPSLVSESVVIDMEQQQQQEQQQQSNAMMERNNHSVFSSMSGSIPTTEEQVIQEDTITAMEQQPDPDEKALANRISTSCPICLCDYEDLEELRHLPCDHYFHKDCVDEWLKLKRTCPLCKHDVAQIRRSRRRWSRRGSQRQSGQNSNSSNADGGNNGRQQRRFSIRSRRTDSNLPHPMSHSYTKVSISDQDDGTHHHHHTTGPAGLSAATLRIRNDTDTIDDDDDDDDDDDGTTLVVSSTWTEVDVEEDELEIEGARRSREHQRGYPPHRPSTLSSSSSSRLQQRLRRMFGPFTSSTVSEYTLVAGTFSPPALTLPSSSSSASASASVPTTRTLRPLTLDGVFSNISAKPEVESPKDIEQRPPAYESAAQDETPPYFEMTVVAPIVYADDILVEGLPIGNVFHFLWNVTVSVSFQFLGVLITYLLHNSHASKAGSMVGLGITLLNFGLRMRGGLHSAFFSHDGYVSAPIGLNTGSAAEEITQVSKPPPTFMDDTGYTGDRDASYGSSADSTQMDWFETDMENHWVSLLLMIAGWMIIIKALADYATAKRTESIINSRPTEEREVSRISFDYFSSEHDV</sequence>
<dbReference type="GO" id="GO:0008270">
    <property type="term" value="F:zinc ion binding"/>
    <property type="evidence" value="ECO:0007669"/>
    <property type="project" value="UniProtKB-KW"/>
</dbReference>
<feature type="compositionally biased region" description="Basic and acidic residues" evidence="9">
    <location>
        <begin position="352"/>
        <end position="362"/>
    </location>
</feature>
<evidence type="ECO:0000256" key="7">
    <source>
        <dbReference type="ARBA" id="ARBA00023136"/>
    </source>
</evidence>
<evidence type="ECO:0000256" key="10">
    <source>
        <dbReference type="SAM" id="Phobius"/>
    </source>
</evidence>
<dbReference type="PROSITE" id="PS50089">
    <property type="entry name" value="ZF_RING_2"/>
    <property type="match status" value="1"/>
</dbReference>
<dbReference type="InterPro" id="IPR011016">
    <property type="entry name" value="Znf_RING-CH"/>
</dbReference>
<evidence type="ECO:0000313" key="12">
    <source>
        <dbReference type="EMBL" id="KAG0004820.1"/>
    </source>
</evidence>
<gene>
    <name evidence="12" type="ORF">BGZ65_012619</name>
</gene>
<dbReference type="AlphaFoldDB" id="A0A9P6SUN8"/>
<name>A0A9P6SUN8_9FUNG</name>
<feature type="compositionally biased region" description="Acidic residues" evidence="9">
    <location>
        <begin position="342"/>
        <end position="351"/>
    </location>
</feature>
<keyword evidence="13" id="KW-1185">Reference proteome</keyword>
<dbReference type="InterPro" id="IPR001841">
    <property type="entry name" value="Znf_RING"/>
</dbReference>
<evidence type="ECO:0000256" key="9">
    <source>
        <dbReference type="SAM" id="MobiDB-lite"/>
    </source>
</evidence>
<evidence type="ECO:0000256" key="6">
    <source>
        <dbReference type="ARBA" id="ARBA00022989"/>
    </source>
</evidence>
<dbReference type="OrthoDB" id="10003116at2759"/>
<feature type="compositionally biased region" description="Basic and acidic residues" evidence="9">
    <location>
        <begin position="448"/>
        <end position="458"/>
    </location>
</feature>
<dbReference type="Pfam" id="PF10176">
    <property type="entry name" value="NEDD4_Bsd2"/>
    <property type="match status" value="1"/>
</dbReference>
<dbReference type="GO" id="GO:0007034">
    <property type="term" value="P:vacuolar transport"/>
    <property type="evidence" value="ECO:0007669"/>
    <property type="project" value="InterPro"/>
</dbReference>
<feature type="transmembrane region" description="Helical" evidence="10">
    <location>
        <begin position="531"/>
        <end position="548"/>
    </location>
</feature>
<dbReference type="PANTHER" id="PTHR13396">
    <property type="entry name" value="NEDD4 FAMILY INTERACTING PROTEIN 1/2"/>
    <property type="match status" value="1"/>
</dbReference>
<dbReference type="GO" id="GO:0031398">
    <property type="term" value="P:positive regulation of protein ubiquitination"/>
    <property type="evidence" value="ECO:0007669"/>
    <property type="project" value="TreeGrafter"/>
</dbReference>
<dbReference type="InterPro" id="IPR019325">
    <property type="entry name" value="NEDD4/Bsd2"/>
</dbReference>
<feature type="compositionally biased region" description="Low complexity" evidence="9">
    <location>
        <begin position="372"/>
        <end position="381"/>
    </location>
</feature>
<proteinExistence type="predicted"/>
<evidence type="ECO:0000256" key="4">
    <source>
        <dbReference type="ARBA" id="ARBA00022771"/>
    </source>
</evidence>
<dbReference type="GO" id="GO:0048471">
    <property type="term" value="C:perinuclear region of cytoplasm"/>
    <property type="evidence" value="ECO:0007669"/>
    <property type="project" value="TreeGrafter"/>
</dbReference>
<evidence type="ECO:0000256" key="5">
    <source>
        <dbReference type="ARBA" id="ARBA00022833"/>
    </source>
</evidence>
<dbReference type="InterPro" id="IPR013083">
    <property type="entry name" value="Znf_RING/FYVE/PHD"/>
</dbReference>
<feature type="transmembrane region" description="Helical" evidence="10">
    <location>
        <begin position="621"/>
        <end position="640"/>
    </location>
</feature>
<comment type="caution">
    <text evidence="12">The sequence shown here is derived from an EMBL/GenBank/DDBJ whole genome shotgun (WGS) entry which is preliminary data.</text>
</comment>
<feature type="compositionally biased region" description="Basic residues" evidence="9">
    <location>
        <begin position="225"/>
        <end position="236"/>
    </location>
</feature>
<keyword evidence="4 8" id="KW-0863">Zinc-finger</keyword>
<feature type="transmembrane region" description="Helical" evidence="10">
    <location>
        <begin position="502"/>
        <end position="524"/>
    </location>
</feature>
<keyword evidence="7 10" id="KW-0472">Membrane</keyword>
<feature type="compositionally biased region" description="Low complexity" evidence="9">
    <location>
        <begin position="237"/>
        <end position="251"/>
    </location>
</feature>
<feature type="domain" description="RING-type" evidence="11">
    <location>
        <begin position="177"/>
        <end position="218"/>
    </location>
</feature>
<protein>
    <recommendedName>
        <fullName evidence="11">RING-type domain-containing protein</fullName>
    </recommendedName>
</protein>
<dbReference type="Proteomes" id="UP000749646">
    <property type="component" value="Unassembled WGS sequence"/>
</dbReference>
<organism evidence="12 13">
    <name type="scientific">Modicella reniformis</name>
    <dbReference type="NCBI Taxonomy" id="1440133"/>
    <lineage>
        <taxon>Eukaryota</taxon>
        <taxon>Fungi</taxon>
        <taxon>Fungi incertae sedis</taxon>
        <taxon>Mucoromycota</taxon>
        <taxon>Mortierellomycotina</taxon>
        <taxon>Mortierellomycetes</taxon>
        <taxon>Mortierellales</taxon>
        <taxon>Mortierellaceae</taxon>
        <taxon>Modicella</taxon>
    </lineage>
</organism>
<dbReference type="GO" id="GO:0005794">
    <property type="term" value="C:Golgi apparatus"/>
    <property type="evidence" value="ECO:0007669"/>
    <property type="project" value="TreeGrafter"/>
</dbReference>
<dbReference type="SUPFAM" id="SSF57850">
    <property type="entry name" value="RING/U-box"/>
    <property type="match status" value="1"/>
</dbReference>
<dbReference type="Gene3D" id="3.30.40.10">
    <property type="entry name" value="Zinc/RING finger domain, C3HC4 (zinc finger)"/>
    <property type="match status" value="1"/>
</dbReference>
<accession>A0A9P6SUN8</accession>
<dbReference type="GO" id="GO:0016020">
    <property type="term" value="C:membrane"/>
    <property type="evidence" value="ECO:0007669"/>
    <property type="project" value="UniProtKB-SubCell"/>
</dbReference>
<evidence type="ECO:0000313" key="13">
    <source>
        <dbReference type="Proteomes" id="UP000749646"/>
    </source>
</evidence>